<dbReference type="EMBL" id="QOIL01000013">
    <property type="protein sequence ID" value="RCG28675.1"/>
    <property type="molecule type" value="Genomic_DNA"/>
</dbReference>
<proteinExistence type="predicted"/>
<evidence type="ECO:0000256" key="1">
    <source>
        <dbReference type="SAM" id="MobiDB-lite"/>
    </source>
</evidence>
<dbReference type="AlphaFoldDB" id="A0A367FG87"/>
<reference evidence="3 4" key="1">
    <citation type="submission" date="2018-06" db="EMBL/GenBank/DDBJ databases">
        <title>Sphaerisporangium craniellae sp. nov., isolated from a marine sponge in the South China Sea.</title>
        <authorList>
            <person name="Li L."/>
        </authorList>
    </citation>
    <scope>NUCLEOTIDE SEQUENCE [LARGE SCALE GENOMIC DNA]</scope>
    <source>
        <strain evidence="3 4">CCTCC AA 208026</strain>
    </source>
</reference>
<keyword evidence="4" id="KW-1185">Reference proteome</keyword>
<accession>A0A367FG87</accession>
<feature type="domain" description="DUF4097" evidence="2">
    <location>
        <begin position="20"/>
        <end position="211"/>
    </location>
</feature>
<name>A0A367FG87_9ACTN</name>
<gene>
    <name evidence="3" type="ORF">DQ384_23340</name>
</gene>
<dbReference type="Pfam" id="PF13349">
    <property type="entry name" value="DUF4097"/>
    <property type="match status" value="1"/>
</dbReference>
<dbReference type="OrthoDB" id="3252095at2"/>
<comment type="caution">
    <text evidence="3">The sequence shown here is derived from an EMBL/GenBank/DDBJ whole genome shotgun (WGS) entry which is preliminary data.</text>
</comment>
<dbReference type="Proteomes" id="UP000253094">
    <property type="component" value="Unassembled WGS sequence"/>
</dbReference>
<dbReference type="InterPro" id="IPR025164">
    <property type="entry name" value="Toastrack_DUF4097"/>
</dbReference>
<evidence type="ECO:0000313" key="4">
    <source>
        <dbReference type="Proteomes" id="UP000253094"/>
    </source>
</evidence>
<dbReference type="RefSeq" id="WP_114031003.1">
    <property type="nucleotide sequence ID" value="NZ_QOIL01000013.1"/>
</dbReference>
<evidence type="ECO:0000259" key="2">
    <source>
        <dbReference type="Pfam" id="PF13349"/>
    </source>
</evidence>
<sequence>MPNYETPEPISVTLELGVGEVRIAASDRTDTVVEVRPSDEADESDVKAAQQVRVDYANGMLRVTGPKARAFDFSRKTRSVDVSIELPSGSQVSAETQAGDFRCAGRLGECRLKTSAGNFWLERTGPLRLDTSAGHVTADGITGNAEISTGSGKVRIGEVQGTAVVKNSNGATTIDAVTGDVRVRAANGDIHVERAGAGVDAKTSNGSIRLGEVVRGSVVLGTGTGDLEIGIAEGTAAWLAVDTGFGHVRNLLENATRPEEADETVEVRGHTSYGDITIHRS</sequence>
<organism evidence="3 4">
    <name type="scientific">Sphaerisporangium album</name>
    <dbReference type="NCBI Taxonomy" id="509200"/>
    <lineage>
        <taxon>Bacteria</taxon>
        <taxon>Bacillati</taxon>
        <taxon>Actinomycetota</taxon>
        <taxon>Actinomycetes</taxon>
        <taxon>Streptosporangiales</taxon>
        <taxon>Streptosporangiaceae</taxon>
        <taxon>Sphaerisporangium</taxon>
    </lineage>
</organism>
<feature type="region of interest" description="Disordered" evidence="1">
    <location>
        <begin position="260"/>
        <end position="281"/>
    </location>
</feature>
<evidence type="ECO:0000313" key="3">
    <source>
        <dbReference type="EMBL" id="RCG28675.1"/>
    </source>
</evidence>
<protein>
    <recommendedName>
        <fullName evidence="2">DUF4097 domain-containing protein</fullName>
    </recommendedName>
</protein>